<evidence type="ECO:0000313" key="3">
    <source>
        <dbReference type="Proteomes" id="UP000501379"/>
    </source>
</evidence>
<reference evidence="2" key="1">
    <citation type="submission" date="2020-07" db="EMBL/GenBank/DDBJ databases">
        <title>Nitrate ammonifying Pseudomonas campi sp. nov. isolated from German agricultural grassland.</title>
        <authorList>
            <person name="Timsy T."/>
            <person name="Ulrich A."/>
            <person name="Spanner T."/>
            <person name="Foesel B."/>
            <person name="Kolb S."/>
            <person name="Horn M.A."/>
            <person name="Behrendt U."/>
        </authorList>
    </citation>
    <scope>NUCLEOTIDE SEQUENCE</scope>
    <source>
        <strain evidence="2">S1-A32-2</strain>
    </source>
</reference>
<dbReference type="Proteomes" id="UP000501379">
    <property type="component" value="Chromosome"/>
</dbReference>
<dbReference type="PANTHER" id="PTHR35175">
    <property type="entry name" value="DUF1289 DOMAIN-CONTAINING PROTEIN"/>
    <property type="match status" value="1"/>
</dbReference>
<evidence type="ECO:0000256" key="1">
    <source>
        <dbReference type="SAM" id="MobiDB-lite"/>
    </source>
</evidence>
<gene>
    <name evidence="2" type="ORF">HNE05_18980</name>
</gene>
<organism evidence="2 3">
    <name type="scientific">Aquipseudomonas campi</name>
    <dbReference type="NCBI Taxonomy" id="2731681"/>
    <lineage>
        <taxon>Bacteria</taxon>
        <taxon>Pseudomonadati</taxon>
        <taxon>Pseudomonadota</taxon>
        <taxon>Gammaproteobacteria</taxon>
        <taxon>Pseudomonadales</taxon>
        <taxon>Pseudomonadaceae</taxon>
        <taxon>Aquipseudomonas</taxon>
    </lineage>
</organism>
<feature type="compositionally biased region" description="Low complexity" evidence="1">
    <location>
        <begin position="1"/>
        <end position="13"/>
    </location>
</feature>
<keyword evidence="3" id="KW-1185">Reference proteome</keyword>
<sequence>MSSSNSKSSDSQSADPARAETVDSPCRRQCCLDDHDECLGCGRSLAEILEWGKADGARRREICQAAQQRLRPSLRG</sequence>
<dbReference type="InterPro" id="IPR010710">
    <property type="entry name" value="DUF1289"/>
</dbReference>
<dbReference type="PANTHER" id="PTHR35175:SF2">
    <property type="entry name" value="DUF1289 DOMAIN-CONTAINING PROTEIN"/>
    <property type="match status" value="1"/>
</dbReference>
<name>A0A6M8G958_9GAMM</name>
<feature type="region of interest" description="Disordered" evidence="1">
    <location>
        <begin position="1"/>
        <end position="24"/>
    </location>
</feature>
<proteinExistence type="predicted"/>
<evidence type="ECO:0000313" key="2">
    <source>
        <dbReference type="EMBL" id="QKE65355.1"/>
    </source>
</evidence>
<dbReference type="KEGG" id="pcam:HNE05_18980"/>
<dbReference type="AlphaFoldDB" id="A0A6M8G958"/>
<dbReference type="EMBL" id="CP053697">
    <property type="protein sequence ID" value="QKE65355.1"/>
    <property type="molecule type" value="Genomic_DNA"/>
</dbReference>
<protein>
    <submittedName>
        <fullName evidence="2">DUF1289 domain-containing protein</fullName>
    </submittedName>
</protein>
<accession>A0A6M8G958</accession>
<dbReference type="Pfam" id="PF06945">
    <property type="entry name" value="DUF1289"/>
    <property type="match status" value="1"/>
</dbReference>